<keyword evidence="1" id="KW-0812">Transmembrane</keyword>
<gene>
    <name evidence="2" type="ORF">FHS42_000149</name>
</gene>
<feature type="transmembrane region" description="Helical" evidence="1">
    <location>
        <begin position="79"/>
        <end position="96"/>
    </location>
</feature>
<dbReference type="Pfam" id="PF10002">
    <property type="entry name" value="DUF2243"/>
    <property type="match status" value="1"/>
</dbReference>
<evidence type="ECO:0000256" key="1">
    <source>
        <dbReference type="SAM" id="Phobius"/>
    </source>
</evidence>
<dbReference type="EMBL" id="JACHJL010000001">
    <property type="protein sequence ID" value="MBB5933131.1"/>
    <property type="molecule type" value="Genomic_DNA"/>
</dbReference>
<reference evidence="2 3" key="1">
    <citation type="submission" date="2020-08" db="EMBL/GenBank/DDBJ databases">
        <title>Genomic Encyclopedia of Type Strains, Phase III (KMG-III): the genomes of soil and plant-associated and newly described type strains.</title>
        <authorList>
            <person name="Whitman W."/>
        </authorList>
    </citation>
    <scope>NUCLEOTIDE SEQUENCE [LARGE SCALE GENOMIC DNA]</scope>
    <source>
        <strain evidence="2 3">CECT 8305</strain>
    </source>
</reference>
<feature type="transmembrane region" description="Helical" evidence="1">
    <location>
        <begin position="103"/>
        <end position="123"/>
    </location>
</feature>
<keyword evidence="1" id="KW-1133">Transmembrane helix</keyword>
<protein>
    <submittedName>
        <fullName evidence="2">Putative membrane protein</fullName>
    </submittedName>
</protein>
<dbReference type="AlphaFoldDB" id="A0A7W9Q3U6"/>
<evidence type="ECO:0000313" key="2">
    <source>
        <dbReference type="EMBL" id="MBB5933131.1"/>
    </source>
</evidence>
<dbReference type="Proteomes" id="UP000588098">
    <property type="component" value="Unassembled WGS sequence"/>
</dbReference>
<organism evidence="2 3">
    <name type="scientific">Streptomyces zagrosensis</name>
    <dbReference type="NCBI Taxonomy" id="1042984"/>
    <lineage>
        <taxon>Bacteria</taxon>
        <taxon>Bacillati</taxon>
        <taxon>Actinomycetota</taxon>
        <taxon>Actinomycetes</taxon>
        <taxon>Kitasatosporales</taxon>
        <taxon>Streptomycetaceae</taxon>
        <taxon>Streptomyces</taxon>
    </lineage>
</organism>
<keyword evidence="3" id="KW-1185">Reference proteome</keyword>
<proteinExistence type="predicted"/>
<dbReference type="InterPro" id="IPR018719">
    <property type="entry name" value="DUF2243_membrane"/>
</dbReference>
<feature type="transmembrane region" description="Helical" evidence="1">
    <location>
        <begin position="148"/>
        <end position="166"/>
    </location>
</feature>
<sequence>MTGSELVPVRQEGRLMSASDHPHTVPGARPEPRRSMVVCGVIGVAVMAAVDEIVFHQLLGWHHFYDRSTLSVGLLSDGLLHTAELLALVAGFFLYADLRRRRALVPVRAWAGFFLGLGTFQLFDGIVDHKLLRLHQIRYGVDVTPYDWAWNMAGLLLLLIGVVLAVRAGRHGRTASC</sequence>
<name>A0A7W9Q3U6_9ACTN</name>
<accession>A0A7W9Q3U6</accession>
<feature type="transmembrane region" description="Helical" evidence="1">
    <location>
        <begin position="37"/>
        <end position="59"/>
    </location>
</feature>
<keyword evidence="1" id="KW-0472">Membrane</keyword>
<comment type="caution">
    <text evidence="2">The sequence shown here is derived from an EMBL/GenBank/DDBJ whole genome shotgun (WGS) entry which is preliminary data.</text>
</comment>
<evidence type="ECO:0000313" key="3">
    <source>
        <dbReference type="Proteomes" id="UP000588098"/>
    </source>
</evidence>